<dbReference type="Pfam" id="PF01145">
    <property type="entry name" value="Band_7"/>
    <property type="match status" value="1"/>
</dbReference>
<dbReference type="PANTHER" id="PTHR42911:SF1">
    <property type="entry name" value="MODULATOR OF FTSH PROTEASE HFLC"/>
    <property type="match status" value="1"/>
</dbReference>
<dbReference type="SMART" id="SM00244">
    <property type="entry name" value="PHB"/>
    <property type="match status" value="1"/>
</dbReference>
<dbReference type="GO" id="GO:0008233">
    <property type="term" value="F:peptidase activity"/>
    <property type="evidence" value="ECO:0007669"/>
    <property type="project" value="UniProtKB-KW"/>
</dbReference>
<dbReference type="SUPFAM" id="SSF117892">
    <property type="entry name" value="Band 7/SPFH domain"/>
    <property type="match status" value="1"/>
</dbReference>
<evidence type="ECO:0000259" key="7">
    <source>
        <dbReference type="SMART" id="SM00244"/>
    </source>
</evidence>
<dbReference type="PIRSF" id="PIRSF005651">
    <property type="entry name" value="HflC"/>
    <property type="match status" value="1"/>
</dbReference>
<evidence type="ECO:0000313" key="8">
    <source>
        <dbReference type="EMBL" id="MBH1941468.1"/>
    </source>
</evidence>
<dbReference type="PRINTS" id="PR00721">
    <property type="entry name" value="STOMATIN"/>
</dbReference>
<dbReference type="InterPro" id="IPR036013">
    <property type="entry name" value="Band_7/SPFH_dom_sf"/>
</dbReference>
<evidence type="ECO:0000256" key="3">
    <source>
        <dbReference type="ARBA" id="ARBA00022692"/>
    </source>
</evidence>
<dbReference type="CDD" id="cd03405">
    <property type="entry name" value="SPFH_HflC"/>
    <property type="match status" value="1"/>
</dbReference>
<feature type="domain" description="Band 7" evidence="7">
    <location>
        <begin position="26"/>
        <end position="189"/>
    </location>
</feature>
<organism evidence="8 9">
    <name type="scientific">Mobilitalea sibirica</name>
    <dbReference type="NCBI Taxonomy" id="1462919"/>
    <lineage>
        <taxon>Bacteria</taxon>
        <taxon>Bacillati</taxon>
        <taxon>Bacillota</taxon>
        <taxon>Clostridia</taxon>
        <taxon>Lachnospirales</taxon>
        <taxon>Lachnospiraceae</taxon>
        <taxon>Mobilitalea</taxon>
    </lineage>
</organism>
<comment type="similarity">
    <text evidence="2 6">Belongs to the band 7/mec-2 family. HflC subfamily.</text>
</comment>
<comment type="function">
    <text evidence="6">HflC and HflK could regulate a protease.</text>
</comment>
<gene>
    <name evidence="8" type="ORF">I5677_11245</name>
</gene>
<dbReference type="Proteomes" id="UP000623269">
    <property type="component" value="Unassembled WGS sequence"/>
</dbReference>
<dbReference type="PANTHER" id="PTHR42911">
    <property type="entry name" value="MODULATOR OF FTSH PROTEASE HFLC"/>
    <property type="match status" value="1"/>
</dbReference>
<keyword evidence="8" id="KW-0645">Protease</keyword>
<evidence type="ECO:0000256" key="1">
    <source>
        <dbReference type="ARBA" id="ARBA00004370"/>
    </source>
</evidence>
<evidence type="ECO:0000256" key="2">
    <source>
        <dbReference type="ARBA" id="ARBA00007862"/>
    </source>
</evidence>
<protein>
    <recommendedName>
        <fullName evidence="6">Protein HflC</fullName>
    </recommendedName>
</protein>
<evidence type="ECO:0000256" key="5">
    <source>
        <dbReference type="ARBA" id="ARBA00023136"/>
    </source>
</evidence>
<dbReference type="EMBL" id="JAEAGR010000011">
    <property type="protein sequence ID" value="MBH1941468.1"/>
    <property type="molecule type" value="Genomic_DNA"/>
</dbReference>
<comment type="caution">
    <text evidence="8">The sequence shown here is derived from an EMBL/GenBank/DDBJ whole genome shotgun (WGS) entry which is preliminary data.</text>
</comment>
<dbReference type="RefSeq" id="WP_197661682.1">
    <property type="nucleotide sequence ID" value="NZ_JAEAGR010000011.1"/>
</dbReference>
<keyword evidence="4" id="KW-1133">Transmembrane helix</keyword>
<dbReference type="Gene3D" id="3.30.479.30">
    <property type="entry name" value="Band 7 domain"/>
    <property type="match status" value="1"/>
</dbReference>
<name>A0A8J7L2Y9_9FIRM</name>
<dbReference type="GO" id="GO:0016020">
    <property type="term" value="C:membrane"/>
    <property type="evidence" value="ECO:0007669"/>
    <property type="project" value="UniProtKB-SubCell"/>
</dbReference>
<dbReference type="InterPro" id="IPR010200">
    <property type="entry name" value="HflC"/>
</dbReference>
<dbReference type="GO" id="GO:0006508">
    <property type="term" value="P:proteolysis"/>
    <property type="evidence" value="ECO:0007669"/>
    <property type="project" value="UniProtKB-KW"/>
</dbReference>
<keyword evidence="3" id="KW-0812">Transmembrane</keyword>
<evidence type="ECO:0000256" key="4">
    <source>
        <dbReference type="ARBA" id="ARBA00022989"/>
    </source>
</evidence>
<keyword evidence="9" id="KW-1185">Reference proteome</keyword>
<evidence type="ECO:0000256" key="6">
    <source>
        <dbReference type="PIRNR" id="PIRNR005651"/>
    </source>
</evidence>
<keyword evidence="8" id="KW-0378">Hydrolase</keyword>
<dbReference type="InterPro" id="IPR001972">
    <property type="entry name" value="Stomatin_HflK_fam"/>
</dbReference>
<proteinExistence type="inferred from homology"/>
<keyword evidence="5" id="KW-0472">Membrane</keyword>
<evidence type="ECO:0000313" key="9">
    <source>
        <dbReference type="Proteomes" id="UP000623269"/>
    </source>
</evidence>
<sequence>MSKKARNISGVIVLLLVIAGVIVLSSSIVITKENEYTLIKQFGKIDRVIDSAGLSFKTPFIEETQVLPKQVQFYDMLESDVITMDKKTMVADNYVLWKIEKPILFAQTLNSSVVLAETRIDTTVYNSMKNVISSMDQADVISGRDGTLSAAIMKNIGDTMQQYGINLISVETKRLDLPSDNKTAVFERMISERDQMAATFTAEGESEAQIIRNKTDKEIAISISDAETQSARIVAEGEAEYMRILSAAYSDPTRSDFYTFIRSLDAARASLSGKDKTLILSADSPIAQIFYQVE</sequence>
<dbReference type="AlphaFoldDB" id="A0A8J7L2Y9"/>
<accession>A0A8J7L2Y9</accession>
<comment type="subcellular location">
    <subcellularLocation>
        <location evidence="1">Membrane</location>
    </subcellularLocation>
</comment>
<reference evidence="8" key="1">
    <citation type="submission" date="2020-12" db="EMBL/GenBank/DDBJ databases">
        <title>M. sibirica DSM 26468T genome.</title>
        <authorList>
            <person name="Thieme N."/>
            <person name="Rettenmaier R."/>
            <person name="Zverlov V."/>
            <person name="Liebl W."/>
        </authorList>
    </citation>
    <scope>NUCLEOTIDE SEQUENCE</scope>
    <source>
        <strain evidence="8">DSM 26468</strain>
    </source>
</reference>
<dbReference type="InterPro" id="IPR001107">
    <property type="entry name" value="Band_7"/>
</dbReference>